<proteinExistence type="predicted"/>
<evidence type="ECO:0000256" key="3">
    <source>
        <dbReference type="ARBA" id="ARBA00022989"/>
    </source>
</evidence>
<name>A0A397S004_9MOLU</name>
<sequence>MKLKGNFYSYLGMTKRNILLFFKDKSTLFFSMLSPLIVFFLYVVFLKNTYLSGIKESIEGLEEYVSINDVNSILDSWLLAGILSTSSITVALNSLHIMVSDKSLKIDYDYGSSPVKGHIVILSYFTGAFLNTLIINASILTVGLIVLNIIGNLYLSFSTILLLYLVTILASASATIIMMVIVSFFKKTSALAAFSGIVSAAVGFVVGAYIPLGSINDTLQSILSIVPGSHIACLYRNLLMSDIVNHMNISLNGVDNGMFALMINNTFSLNLNMFSYITSKEFMMIYTSGSLMFAFGLNVLLYKKTMKRV</sequence>
<keyword evidence="4 5" id="KW-0472">Membrane</keyword>
<evidence type="ECO:0000256" key="5">
    <source>
        <dbReference type="SAM" id="Phobius"/>
    </source>
</evidence>
<evidence type="ECO:0000256" key="1">
    <source>
        <dbReference type="ARBA" id="ARBA00004141"/>
    </source>
</evidence>
<evidence type="ECO:0000256" key="2">
    <source>
        <dbReference type="ARBA" id="ARBA00022692"/>
    </source>
</evidence>
<protein>
    <submittedName>
        <fullName evidence="7">Multidrug/hemolysin transport system permease protein</fullName>
    </submittedName>
</protein>
<accession>A0A397S004</accession>
<reference evidence="7 8" key="1">
    <citation type="submission" date="2018-08" db="EMBL/GenBank/DDBJ databases">
        <title>Genomic Encyclopedia of Archaeal and Bacterial Type Strains, Phase II (KMG-II): from individual species to whole genera.</title>
        <authorList>
            <person name="Goeker M."/>
        </authorList>
    </citation>
    <scope>NUCLEOTIDE SEQUENCE [LARGE SCALE GENOMIC DNA]</scope>
    <source>
        <strain evidence="7 8">ATCC 27112</strain>
    </source>
</reference>
<gene>
    <name evidence="7" type="ORF">EI71_00878</name>
</gene>
<evidence type="ECO:0000259" key="6">
    <source>
        <dbReference type="Pfam" id="PF12698"/>
    </source>
</evidence>
<dbReference type="Proteomes" id="UP000266506">
    <property type="component" value="Unassembled WGS sequence"/>
</dbReference>
<evidence type="ECO:0000256" key="4">
    <source>
        <dbReference type="ARBA" id="ARBA00023136"/>
    </source>
</evidence>
<feature type="transmembrane region" description="Helical" evidence="5">
    <location>
        <begin position="283"/>
        <end position="302"/>
    </location>
</feature>
<dbReference type="OrthoDB" id="384447at2"/>
<feature type="domain" description="ABC-2 type transporter transmembrane" evidence="6">
    <location>
        <begin position="78"/>
        <end position="252"/>
    </location>
</feature>
<dbReference type="EMBL" id="QXEV01000007">
    <property type="protein sequence ID" value="RIA77725.1"/>
    <property type="molecule type" value="Genomic_DNA"/>
</dbReference>
<keyword evidence="2 5" id="KW-0812">Transmembrane</keyword>
<comment type="caution">
    <text evidence="7">The sequence shown here is derived from an EMBL/GenBank/DDBJ whole genome shotgun (WGS) entry which is preliminary data.</text>
</comment>
<keyword evidence="8" id="KW-1185">Reference proteome</keyword>
<organism evidence="7 8">
    <name type="scientific">Anaeroplasma bactoclasticum</name>
    <dbReference type="NCBI Taxonomy" id="2088"/>
    <lineage>
        <taxon>Bacteria</taxon>
        <taxon>Bacillati</taxon>
        <taxon>Mycoplasmatota</taxon>
        <taxon>Mollicutes</taxon>
        <taxon>Anaeroplasmatales</taxon>
        <taxon>Anaeroplasmataceae</taxon>
        <taxon>Anaeroplasma</taxon>
    </lineage>
</organism>
<feature type="transmembrane region" description="Helical" evidence="5">
    <location>
        <begin position="191"/>
        <end position="212"/>
    </location>
</feature>
<evidence type="ECO:0000313" key="8">
    <source>
        <dbReference type="Proteomes" id="UP000266506"/>
    </source>
</evidence>
<dbReference type="PANTHER" id="PTHR43229">
    <property type="entry name" value="NODULATION PROTEIN J"/>
    <property type="match status" value="1"/>
</dbReference>
<evidence type="ECO:0000313" key="7">
    <source>
        <dbReference type="EMBL" id="RIA77725.1"/>
    </source>
</evidence>
<feature type="transmembrane region" description="Helical" evidence="5">
    <location>
        <begin position="162"/>
        <end position="184"/>
    </location>
</feature>
<dbReference type="RefSeq" id="WP_119016033.1">
    <property type="nucleotide sequence ID" value="NZ_QXEV01000007.1"/>
</dbReference>
<dbReference type="AlphaFoldDB" id="A0A397S004"/>
<feature type="transmembrane region" description="Helical" evidence="5">
    <location>
        <begin position="26"/>
        <end position="45"/>
    </location>
</feature>
<dbReference type="Pfam" id="PF12698">
    <property type="entry name" value="ABC2_membrane_3"/>
    <property type="match status" value="1"/>
</dbReference>
<dbReference type="GO" id="GO:0140359">
    <property type="term" value="F:ABC-type transporter activity"/>
    <property type="evidence" value="ECO:0007669"/>
    <property type="project" value="InterPro"/>
</dbReference>
<comment type="subcellular location">
    <subcellularLocation>
        <location evidence="1">Membrane</location>
        <topology evidence="1">Multi-pass membrane protein</topology>
    </subcellularLocation>
</comment>
<dbReference type="GO" id="GO:0016020">
    <property type="term" value="C:membrane"/>
    <property type="evidence" value="ECO:0007669"/>
    <property type="project" value="UniProtKB-SubCell"/>
</dbReference>
<dbReference type="PANTHER" id="PTHR43229:SF2">
    <property type="entry name" value="NODULATION PROTEIN J"/>
    <property type="match status" value="1"/>
</dbReference>
<feature type="transmembrane region" description="Helical" evidence="5">
    <location>
        <begin position="119"/>
        <end position="150"/>
    </location>
</feature>
<feature type="transmembrane region" description="Helical" evidence="5">
    <location>
        <begin position="77"/>
        <end position="99"/>
    </location>
</feature>
<dbReference type="InterPro" id="IPR013525">
    <property type="entry name" value="ABC2_TM"/>
</dbReference>
<dbReference type="InterPro" id="IPR051784">
    <property type="entry name" value="Nod_factor_ABC_transporter"/>
</dbReference>
<keyword evidence="3 5" id="KW-1133">Transmembrane helix</keyword>
<dbReference type="InParanoid" id="A0A397S004"/>